<protein>
    <submittedName>
        <fullName evidence="2">Uncharacterized protein</fullName>
    </submittedName>
</protein>
<reference evidence="2" key="1">
    <citation type="journal article" date="2022" name="Plant J.">
        <title>Strategies of tolerance reflected in two North American maple genomes.</title>
        <authorList>
            <person name="McEvoy S.L."/>
            <person name="Sezen U.U."/>
            <person name="Trouern-Trend A."/>
            <person name="McMahon S.M."/>
            <person name="Schaberg P.G."/>
            <person name="Yang J."/>
            <person name="Wegrzyn J.L."/>
            <person name="Swenson N.G."/>
        </authorList>
    </citation>
    <scope>NUCLEOTIDE SEQUENCE</scope>
    <source>
        <strain evidence="2">91603</strain>
    </source>
</reference>
<dbReference type="AlphaFoldDB" id="A0AAD5IN67"/>
<accession>A0AAD5IN67</accession>
<evidence type="ECO:0000313" key="3">
    <source>
        <dbReference type="Proteomes" id="UP001064489"/>
    </source>
</evidence>
<reference evidence="2" key="2">
    <citation type="submission" date="2023-02" db="EMBL/GenBank/DDBJ databases">
        <authorList>
            <person name="Swenson N.G."/>
            <person name="Wegrzyn J.L."/>
            <person name="Mcevoy S.L."/>
        </authorList>
    </citation>
    <scope>NUCLEOTIDE SEQUENCE</scope>
    <source>
        <strain evidence="2">91603</strain>
        <tissue evidence="2">Leaf</tissue>
    </source>
</reference>
<evidence type="ECO:0000313" key="2">
    <source>
        <dbReference type="EMBL" id="KAI9170353.1"/>
    </source>
</evidence>
<sequence>MLGGLEFSGIHWLAFPKAGVKSRFIVPYGNKCGPATSSAAFPATLPISSPPSSVSPAANLGVLLEPSRPTTTPPLTPDKSQPSPSTTLLVLLAKHSLFSEMTVRAARQDDQTQETEDLVKTMIGLEEGGGVPATPGVLGTGEVQVEAITNATDGTGGKD</sequence>
<evidence type="ECO:0000256" key="1">
    <source>
        <dbReference type="SAM" id="MobiDB-lite"/>
    </source>
</evidence>
<organism evidence="2 3">
    <name type="scientific">Acer negundo</name>
    <name type="common">Box elder</name>
    <dbReference type="NCBI Taxonomy" id="4023"/>
    <lineage>
        <taxon>Eukaryota</taxon>
        <taxon>Viridiplantae</taxon>
        <taxon>Streptophyta</taxon>
        <taxon>Embryophyta</taxon>
        <taxon>Tracheophyta</taxon>
        <taxon>Spermatophyta</taxon>
        <taxon>Magnoliopsida</taxon>
        <taxon>eudicotyledons</taxon>
        <taxon>Gunneridae</taxon>
        <taxon>Pentapetalae</taxon>
        <taxon>rosids</taxon>
        <taxon>malvids</taxon>
        <taxon>Sapindales</taxon>
        <taxon>Sapindaceae</taxon>
        <taxon>Hippocastanoideae</taxon>
        <taxon>Acereae</taxon>
        <taxon>Acer</taxon>
    </lineage>
</organism>
<dbReference type="Proteomes" id="UP001064489">
    <property type="component" value="Chromosome 7"/>
</dbReference>
<dbReference type="EMBL" id="JAJSOW010000104">
    <property type="protein sequence ID" value="KAI9170353.1"/>
    <property type="molecule type" value="Genomic_DNA"/>
</dbReference>
<gene>
    <name evidence="2" type="ORF">LWI28_026728</name>
</gene>
<comment type="caution">
    <text evidence="2">The sequence shown here is derived from an EMBL/GenBank/DDBJ whole genome shotgun (WGS) entry which is preliminary data.</text>
</comment>
<proteinExistence type="predicted"/>
<keyword evidence="3" id="KW-1185">Reference proteome</keyword>
<name>A0AAD5IN67_ACENE</name>
<feature type="region of interest" description="Disordered" evidence="1">
    <location>
        <begin position="50"/>
        <end position="85"/>
    </location>
</feature>